<keyword evidence="3 10" id="KW-0997">Cell inner membrane</keyword>
<feature type="binding site" evidence="10">
    <location>
        <position position="194"/>
    </location>
    <ligand>
        <name>substrate</name>
    </ligand>
</feature>
<keyword evidence="1 10" id="KW-1003">Cell membrane</keyword>
<dbReference type="CDD" id="cd07398">
    <property type="entry name" value="MPP_YbbF-LpxH"/>
    <property type="match status" value="1"/>
</dbReference>
<name>A0A380C6B4_9GAMM</name>
<comment type="catalytic activity">
    <reaction evidence="10">
        <text>UDP-2-N,3-O-bis[(3R)-3-hydroxytetradecanoyl]-alpha-D-glucosamine + H2O = 2-N,3-O-bis[(3R)-3-hydroxytetradecanoyl]-alpha-D-glucosaminyl 1-phosphate + UMP + 2 H(+)</text>
        <dbReference type="Rhea" id="RHEA:25213"/>
        <dbReference type="ChEBI" id="CHEBI:15377"/>
        <dbReference type="ChEBI" id="CHEBI:15378"/>
        <dbReference type="ChEBI" id="CHEBI:57865"/>
        <dbReference type="ChEBI" id="CHEBI:57957"/>
        <dbReference type="ChEBI" id="CHEBI:78847"/>
        <dbReference type="EC" id="3.6.1.54"/>
    </reaction>
</comment>
<feature type="binding site" evidence="10">
    <location>
        <position position="41"/>
    </location>
    <ligand>
        <name>Mn(2+)</name>
        <dbReference type="ChEBI" id="CHEBI:29035"/>
        <label>2</label>
    </ligand>
</feature>
<feature type="domain" description="Calcineurin-like phosphoesterase" evidence="11">
    <location>
        <begin position="1"/>
        <end position="198"/>
    </location>
</feature>
<dbReference type="EC" id="3.6.1.54" evidence="10"/>
<keyword evidence="6 10" id="KW-0378">Hydrolase</keyword>
<comment type="cofactor">
    <cofactor evidence="10">
        <name>Mn(2+)</name>
        <dbReference type="ChEBI" id="CHEBI:29035"/>
    </cofactor>
    <text evidence="10">Binds 2 Mn(2+) ions per subunit in a binuclear metal center.</text>
</comment>
<feature type="binding site" evidence="10">
    <location>
        <position position="196"/>
    </location>
    <ligand>
        <name>Mn(2+)</name>
        <dbReference type="ChEBI" id="CHEBI:29035"/>
        <label>1</label>
    </ligand>
</feature>
<dbReference type="GO" id="GO:0005737">
    <property type="term" value="C:cytoplasm"/>
    <property type="evidence" value="ECO:0007669"/>
    <property type="project" value="InterPro"/>
</dbReference>
<dbReference type="AlphaFoldDB" id="A0A380C6B4"/>
<dbReference type="RefSeq" id="WP_115390546.1">
    <property type="nucleotide sequence ID" value="NZ_JADZHC010000042.1"/>
</dbReference>
<feature type="binding site" evidence="10">
    <location>
        <position position="41"/>
    </location>
    <ligand>
        <name>Mn(2+)</name>
        <dbReference type="ChEBI" id="CHEBI:29035"/>
        <label>1</label>
    </ligand>
</feature>
<keyword evidence="9 10" id="KW-0464">Manganese</keyword>
<feature type="binding site" evidence="10">
    <location>
        <position position="78"/>
    </location>
    <ligand>
        <name>Mn(2+)</name>
        <dbReference type="ChEBI" id="CHEBI:29035"/>
        <label>2</label>
    </ligand>
</feature>
<evidence type="ECO:0000256" key="2">
    <source>
        <dbReference type="ARBA" id="ARBA00022516"/>
    </source>
</evidence>
<dbReference type="EMBL" id="UGYO01000002">
    <property type="protein sequence ID" value="SUJ12569.1"/>
    <property type="molecule type" value="Genomic_DNA"/>
</dbReference>
<gene>
    <name evidence="10 12" type="primary">lpxH</name>
    <name evidence="12" type="ORF">NCTC10738_04414</name>
</gene>
<keyword evidence="5 10" id="KW-0479">Metal-binding</keyword>
<dbReference type="GO" id="GO:0030145">
    <property type="term" value="F:manganese ion binding"/>
    <property type="evidence" value="ECO:0007669"/>
    <property type="project" value="UniProtKB-UniRule"/>
</dbReference>
<evidence type="ECO:0000256" key="1">
    <source>
        <dbReference type="ARBA" id="ARBA00022475"/>
    </source>
</evidence>
<evidence type="ECO:0000256" key="5">
    <source>
        <dbReference type="ARBA" id="ARBA00022723"/>
    </source>
</evidence>
<feature type="binding site" evidence="10">
    <location>
        <position position="8"/>
    </location>
    <ligand>
        <name>Mn(2+)</name>
        <dbReference type="ChEBI" id="CHEBI:29035"/>
        <label>1</label>
    </ligand>
</feature>
<evidence type="ECO:0000256" key="8">
    <source>
        <dbReference type="ARBA" id="ARBA00023136"/>
    </source>
</evidence>
<dbReference type="InterPro" id="IPR004843">
    <property type="entry name" value="Calcineurin-like_PHP"/>
</dbReference>
<dbReference type="SUPFAM" id="SSF56300">
    <property type="entry name" value="Metallo-dependent phosphatases"/>
    <property type="match status" value="1"/>
</dbReference>
<comment type="subcellular location">
    <subcellularLocation>
        <location evidence="10">Cell inner membrane</location>
        <topology evidence="10">Peripheral membrane protein</topology>
        <orientation evidence="10">Cytoplasmic side</orientation>
    </subcellularLocation>
</comment>
<comment type="pathway">
    <text evidence="10">Glycolipid biosynthesis; lipid IV(A) biosynthesis; lipid IV(A) from (3R)-3-hydroxytetradecanoyl-[acyl-carrier-protein] and UDP-N-acetyl-alpha-D-glucosamine: step 4/6.</text>
</comment>
<feature type="binding site" evidence="10">
    <location>
        <position position="159"/>
    </location>
    <ligand>
        <name>substrate</name>
    </ligand>
</feature>
<evidence type="ECO:0000313" key="13">
    <source>
        <dbReference type="Proteomes" id="UP000254069"/>
    </source>
</evidence>
<dbReference type="HAMAP" id="MF_00575">
    <property type="entry name" value="LpxH"/>
    <property type="match status" value="1"/>
</dbReference>
<dbReference type="NCBIfam" id="TIGR01854">
    <property type="entry name" value="lipid_A_lpxH"/>
    <property type="match status" value="1"/>
</dbReference>
<keyword evidence="8 10" id="KW-0472">Membrane</keyword>
<evidence type="ECO:0000256" key="6">
    <source>
        <dbReference type="ARBA" id="ARBA00022801"/>
    </source>
</evidence>
<dbReference type="GO" id="GO:0008758">
    <property type="term" value="F:UDP-2,3-diacylglucosamine hydrolase activity"/>
    <property type="evidence" value="ECO:0007669"/>
    <property type="project" value="UniProtKB-UniRule"/>
</dbReference>
<dbReference type="InterPro" id="IPR010138">
    <property type="entry name" value="UDP-diacylglucosamine_Hdrlase"/>
</dbReference>
<dbReference type="NCBIfam" id="NF003743">
    <property type="entry name" value="PRK05340.1"/>
    <property type="match status" value="1"/>
</dbReference>
<proteinExistence type="inferred from homology"/>
<accession>A0A380C6B4</accession>
<dbReference type="PANTHER" id="PTHR34990:SF1">
    <property type="entry name" value="UDP-2,3-DIACYLGLUCOSAMINE HYDROLASE"/>
    <property type="match status" value="1"/>
</dbReference>
<feature type="binding site" evidence="10">
    <location>
        <position position="166"/>
    </location>
    <ligand>
        <name>substrate</name>
    </ligand>
</feature>
<dbReference type="InterPro" id="IPR029052">
    <property type="entry name" value="Metallo-depent_PP-like"/>
</dbReference>
<comment type="function">
    <text evidence="10">Hydrolyzes the pyrophosphate bond of UDP-2,3-diacylglucosamine to yield 2,3-diacylglucosamine 1-phosphate (lipid X) and UMP by catalyzing the attack of water at the alpha-P atom. Involved in the biosynthesis of lipid A, a phosphorylated glycolipid that anchors the lipopolysaccharide to the outer membrane of the cell.</text>
</comment>
<organism evidence="12 13">
    <name type="scientific">Shewanella algae</name>
    <dbReference type="NCBI Taxonomy" id="38313"/>
    <lineage>
        <taxon>Bacteria</taxon>
        <taxon>Pseudomonadati</taxon>
        <taxon>Pseudomonadota</taxon>
        <taxon>Gammaproteobacteria</taxon>
        <taxon>Alteromonadales</taxon>
        <taxon>Shewanellaceae</taxon>
        <taxon>Shewanella</taxon>
    </lineage>
</organism>
<feature type="binding site" evidence="10">
    <location>
        <position position="194"/>
    </location>
    <ligand>
        <name>Mn(2+)</name>
        <dbReference type="ChEBI" id="CHEBI:29035"/>
        <label>2</label>
    </ligand>
</feature>
<evidence type="ECO:0000256" key="10">
    <source>
        <dbReference type="HAMAP-Rule" id="MF_00575"/>
    </source>
</evidence>
<evidence type="ECO:0000313" key="12">
    <source>
        <dbReference type="EMBL" id="SUJ12569.1"/>
    </source>
</evidence>
<feature type="binding site" evidence="10">
    <location>
        <position position="113"/>
    </location>
    <ligand>
        <name>Mn(2+)</name>
        <dbReference type="ChEBI" id="CHEBI:29035"/>
        <label>2</label>
    </ligand>
</feature>
<keyword evidence="7 10" id="KW-0443">Lipid metabolism</keyword>
<dbReference type="Proteomes" id="UP000254069">
    <property type="component" value="Unassembled WGS sequence"/>
</dbReference>
<keyword evidence="13" id="KW-1185">Reference proteome</keyword>
<evidence type="ECO:0000256" key="9">
    <source>
        <dbReference type="ARBA" id="ARBA00023211"/>
    </source>
</evidence>
<dbReference type="Pfam" id="PF00149">
    <property type="entry name" value="Metallophos"/>
    <property type="match status" value="1"/>
</dbReference>
<keyword evidence="2 10" id="KW-0444">Lipid biosynthesis</keyword>
<protein>
    <recommendedName>
        <fullName evidence="10">UDP-2,3-diacylglucosamine hydrolase</fullName>
        <ecNumber evidence="10">3.6.1.54</ecNumber>
    </recommendedName>
    <alternativeName>
        <fullName evidence="10">UDP-2,3-diacylglucosamine diphosphatase</fullName>
    </alternativeName>
</protein>
<keyword evidence="4 10" id="KW-0441">Lipid A biosynthesis</keyword>
<dbReference type="Gene3D" id="3.60.21.10">
    <property type="match status" value="1"/>
</dbReference>
<feature type="binding site" evidence="10">
    <location>
        <position position="163"/>
    </location>
    <ligand>
        <name>substrate</name>
    </ligand>
</feature>
<comment type="similarity">
    <text evidence="10">Belongs to the LpxH family.</text>
</comment>
<feature type="binding site" evidence="10">
    <location>
        <begin position="78"/>
        <end position="79"/>
    </location>
    <ligand>
        <name>substrate</name>
    </ligand>
</feature>
<evidence type="ECO:0000256" key="7">
    <source>
        <dbReference type="ARBA" id="ARBA00023098"/>
    </source>
</evidence>
<dbReference type="UniPathway" id="UPA00359">
    <property type="reaction ID" value="UER00480"/>
</dbReference>
<dbReference type="InterPro" id="IPR043461">
    <property type="entry name" value="LpxH-like"/>
</dbReference>
<dbReference type="GO" id="GO:0009245">
    <property type="term" value="P:lipid A biosynthetic process"/>
    <property type="evidence" value="ECO:0007669"/>
    <property type="project" value="UniProtKB-UniRule"/>
</dbReference>
<reference evidence="12 13" key="1">
    <citation type="submission" date="2018-06" db="EMBL/GenBank/DDBJ databases">
        <authorList>
            <consortium name="Pathogen Informatics"/>
            <person name="Doyle S."/>
        </authorList>
    </citation>
    <scope>NUCLEOTIDE SEQUENCE [LARGE SCALE GENOMIC DNA]</scope>
    <source>
        <strain evidence="12 13">NCTC10738</strain>
    </source>
</reference>
<evidence type="ECO:0000256" key="4">
    <source>
        <dbReference type="ARBA" id="ARBA00022556"/>
    </source>
</evidence>
<feature type="binding site" evidence="10">
    <location>
        <position position="121"/>
    </location>
    <ligand>
        <name>substrate</name>
    </ligand>
</feature>
<dbReference type="GO" id="GO:0019897">
    <property type="term" value="C:extrinsic component of plasma membrane"/>
    <property type="evidence" value="ECO:0007669"/>
    <property type="project" value="UniProtKB-UniRule"/>
</dbReference>
<evidence type="ECO:0000259" key="11">
    <source>
        <dbReference type="Pfam" id="PF00149"/>
    </source>
</evidence>
<sequence length="245" mass="28129">MRTLFIGDLHLSADRQDILNAFYQFLDTGLEQVDALYILGDLFEVWVSDDLAEPFALALAERLYEVSRCLPVYFIHGNRDFMLGKEYAVKAGMTLLPEVYRLDLYGHKTVLLHGDSLCTLDKAYQRFRRFRNMALPRWIYRHLPKKTRSNIAAKLRQNSQMQNQLKSIEIMDVEPSAVEELFTGTGAELMIHGHTHRPDIHQLAGNKQRLVVGDWYEQGSVLSISADNIELTSLPFIEKSQQTGL</sequence>
<feature type="binding site" evidence="10">
    <location>
        <position position="10"/>
    </location>
    <ligand>
        <name>Mn(2+)</name>
        <dbReference type="ChEBI" id="CHEBI:29035"/>
        <label>1</label>
    </ligand>
</feature>
<evidence type="ECO:0000256" key="3">
    <source>
        <dbReference type="ARBA" id="ARBA00022519"/>
    </source>
</evidence>
<dbReference type="PANTHER" id="PTHR34990">
    <property type="entry name" value="UDP-2,3-DIACYLGLUCOSAMINE HYDROLASE-RELATED"/>
    <property type="match status" value="1"/>
</dbReference>